<proteinExistence type="predicted"/>
<evidence type="ECO:0000256" key="1">
    <source>
        <dbReference type="SAM" id="MobiDB-lite"/>
    </source>
</evidence>
<accession>A0ABZ2K421</accession>
<gene>
    <name evidence="3" type="ORF">LZC95_34410</name>
</gene>
<feature type="domain" description="Lcl C-terminal" evidence="2">
    <location>
        <begin position="232"/>
        <end position="341"/>
    </location>
</feature>
<evidence type="ECO:0000259" key="2">
    <source>
        <dbReference type="Pfam" id="PF07603"/>
    </source>
</evidence>
<dbReference type="EMBL" id="CP089982">
    <property type="protein sequence ID" value="WXA91539.1"/>
    <property type="molecule type" value="Genomic_DNA"/>
</dbReference>
<dbReference type="Pfam" id="PF07603">
    <property type="entry name" value="Lcl_C"/>
    <property type="match status" value="2"/>
</dbReference>
<name>A0ABZ2K421_9BACT</name>
<dbReference type="RefSeq" id="WP_394842159.1">
    <property type="nucleotide sequence ID" value="NZ_CP089982.1"/>
</dbReference>
<organism evidence="3 4">
    <name type="scientific">Pendulispora brunnea</name>
    <dbReference type="NCBI Taxonomy" id="2905690"/>
    <lineage>
        <taxon>Bacteria</taxon>
        <taxon>Pseudomonadati</taxon>
        <taxon>Myxococcota</taxon>
        <taxon>Myxococcia</taxon>
        <taxon>Myxococcales</taxon>
        <taxon>Sorangiineae</taxon>
        <taxon>Pendulisporaceae</taxon>
        <taxon>Pendulispora</taxon>
    </lineage>
</organism>
<feature type="compositionally biased region" description="Pro residues" evidence="1">
    <location>
        <begin position="78"/>
        <end position="88"/>
    </location>
</feature>
<evidence type="ECO:0000313" key="3">
    <source>
        <dbReference type="EMBL" id="WXA91539.1"/>
    </source>
</evidence>
<protein>
    <submittedName>
        <fullName evidence="3">DUF1566 domain-containing protein</fullName>
    </submittedName>
</protein>
<feature type="region of interest" description="Disordered" evidence="1">
    <location>
        <begin position="28"/>
        <end position="93"/>
    </location>
</feature>
<dbReference type="PANTHER" id="PTHR35812:SF1">
    <property type="entry name" value="LIPOPROTEIN"/>
    <property type="match status" value="1"/>
</dbReference>
<feature type="domain" description="Lcl C-terminal" evidence="2">
    <location>
        <begin position="96"/>
        <end position="215"/>
    </location>
</feature>
<evidence type="ECO:0000313" key="4">
    <source>
        <dbReference type="Proteomes" id="UP001379533"/>
    </source>
</evidence>
<reference evidence="3 4" key="1">
    <citation type="submission" date="2021-12" db="EMBL/GenBank/DDBJ databases">
        <title>Discovery of the Pendulisporaceae a myxobacterial family with distinct sporulation behavior and unique specialized metabolism.</title>
        <authorList>
            <person name="Garcia R."/>
            <person name="Popoff A."/>
            <person name="Bader C.D."/>
            <person name="Loehr J."/>
            <person name="Walesch S."/>
            <person name="Walt C."/>
            <person name="Boldt J."/>
            <person name="Bunk B."/>
            <person name="Haeckl F.J.F.P.J."/>
            <person name="Gunesch A.P."/>
            <person name="Birkelbach J."/>
            <person name="Nuebel U."/>
            <person name="Pietschmann T."/>
            <person name="Bach T."/>
            <person name="Mueller R."/>
        </authorList>
    </citation>
    <scope>NUCLEOTIDE SEQUENCE [LARGE SCALE GENOMIC DNA]</scope>
    <source>
        <strain evidence="3 4">MSr12523</strain>
    </source>
</reference>
<feature type="compositionally biased region" description="Basic and acidic residues" evidence="1">
    <location>
        <begin position="42"/>
        <end position="54"/>
    </location>
</feature>
<dbReference type="Proteomes" id="UP001379533">
    <property type="component" value="Chromosome"/>
</dbReference>
<keyword evidence="4" id="KW-1185">Reference proteome</keyword>
<dbReference type="PANTHER" id="PTHR35812">
    <property type="entry name" value="LIPOPROTEIN"/>
    <property type="match status" value="1"/>
</dbReference>
<dbReference type="InterPro" id="IPR011460">
    <property type="entry name" value="Lcl_C"/>
</dbReference>
<sequence>MEIVLASIGIVASTVDCRAILGIEDDAPLLPPNFDGGVHPVGEQRFDDGGRSDEADGGADGGTGSSSSENVDRTEPQWPLPVLSPPPANYEVTDDTVLDKTTGLMWQRKIGNQPTKNWPEPPRVCAALQLAGYDDWRLPTRIEFVSIMDYGGNSDAINRDRFPLEPNVSNYSAYWTISAYVAKRRTGARWEMDPVSGTAWLYDENVGPKHFRCVRGGRVSSTQPRFTVEGTLVRDTRTGLVWEKSAGPAQDITSARHRCEDLKPAGYRLPSLREIQTLIDERQTEVPIWYDVFDPPPSGTSPVLWTSAYDSRSEKYAFIDFSSGGVSMSQSDTLASARCVR</sequence>